<gene>
    <name evidence="1" type="ORF">U0070_017694</name>
</gene>
<dbReference type="AlphaFoldDB" id="A0AAW0K6H3"/>
<evidence type="ECO:0000313" key="1">
    <source>
        <dbReference type="EMBL" id="KAK7834508.1"/>
    </source>
</evidence>
<proteinExistence type="predicted"/>
<evidence type="ECO:0000313" key="2">
    <source>
        <dbReference type="Proteomes" id="UP001488838"/>
    </source>
</evidence>
<dbReference type="EMBL" id="JBBHLL010000004">
    <property type="protein sequence ID" value="KAK7834508.1"/>
    <property type="molecule type" value="Genomic_DNA"/>
</dbReference>
<dbReference type="Proteomes" id="UP001488838">
    <property type="component" value="Unassembled WGS sequence"/>
</dbReference>
<protein>
    <submittedName>
        <fullName evidence="1">Uncharacterized protein</fullName>
    </submittedName>
</protein>
<organism evidence="1 2">
    <name type="scientific">Myodes glareolus</name>
    <name type="common">Bank vole</name>
    <name type="synonym">Clethrionomys glareolus</name>
    <dbReference type="NCBI Taxonomy" id="447135"/>
    <lineage>
        <taxon>Eukaryota</taxon>
        <taxon>Metazoa</taxon>
        <taxon>Chordata</taxon>
        <taxon>Craniata</taxon>
        <taxon>Vertebrata</taxon>
        <taxon>Euteleostomi</taxon>
        <taxon>Mammalia</taxon>
        <taxon>Eutheria</taxon>
        <taxon>Euarchontoglires</taxon>
        <taxon>Glires</taxon>
        <taxon>Rodentia</taxon>
        <taxon>Myomorpha</taxon>
        <taxon>Muroidea</taxon>
        <taxon>Cricetidae</taxon>
        <taxon>Arvicolinae</taxon>
        <taxon>Myodes</taxon>
    </lineage>
</organism>
<feature type="non-terminal residue" evidence="1">
    <location>
        <position position="1"/>
    </location>
</feature>
<comment type="caution">
    <text evidence="1">The sequence shown here is derived from an EMBL/GenBank/DDBJ whole genome shotgun (WGS) entry which is preliminary data.</text>
</comment>
<keyword evidence="2" id="KW-1185">Reference proteome</keyword>
<reference evidence="1 2" key="1">
    <citation type="journal article" date="2023" name="bioRxiv">
        <title>Conserved and derived expression patterns and positive selection on dental genes reveal complex evolutionary context of ever-growing rodent molars.</title>
        <authorList>
            <person name="Calamari Z.T."/>
            <person name="Song A."/>
            <person name="Cohen E."/>
            <person name="Akter M."/>
            <person name="Roy R.D."/>
            <person name="Hallikas O."/>
            <person name="Christensen M.M."/>
            <person name="Li P."/>
            <person name="Marangoni P."/>
            <person name="Jernvall J."/>
            <person name="Klein O.D."/>
        </authorList>
    </citation>
    <scope>NUCLEOTIDE SEQUENCE [LARGE SCALE GENOMIC DNA]</scope>
    <source>
        <strain evidence="1">V071</strain>
    </source>
</reference>
<sequence>TMTKFISNFSDKALVPLRKLQNGLVASELWMWFYIRKIISKRGIIAMIFEDQSLTVDLI</sequence>
<accession>A0AAW0K6H3</accession>
<name>A0AAW0K6H3_MYOGA</name>